<evidence type="ECO:0000256" key="1">
    <source>
        <dbReference type="SAM" id="MobiDB-lite"/>
    </source>
</evidence>
<dbReference type="Proteomes" id="UP001500034">
    <property type="component" value="Unassembled WGS sequence"/>
</dbReference>
<keyword evidence="3" id="KW-1185">Reference proteome</keyword>
<gene>
    <name evidence="2" type="ORF">GCM10022384_65110</name>
</gene>
<dbReference type="EMBL" id="BAABCQ010000216">
    <property type="protein sequence ID" value="GAA4010972.1"/>
    <property type="molecule type" value="Genomic_DNA"/>
</dbReference>
<accession>A0ABP7SF83</accession>
<organism evidence="2 3">
    <name type="scientific">Streptomyces marokkonensis</name>
    <dbReference type="NCBI Taxonomy" id="324855"/>
    <lineage>
        <taxon>Bacteria</taxon>
        <taxon>Bacillati</taxon>
        <taxon>Actinomycetota</taxon>
        <taxon>Actinomycetes</taxon>
        <taxon>Kitasatosporales</taxon>
        <taxon>Streptomycetaceae</taxon>
        <taxon>Streptomyces</taxon>
    </lineage>
</organism>
<comment type="caution">
    <text evidence="2">The sequence shown here is derived from an EMBL/GenBank/DDBJ whole genome shotgun (WGS) entry which is preliminary data.</text>
</comment>
<evidence type="ECO:0000313" key="2">
    <source>
        <dbReference type="EMBL" id="GAA4010972.1"/>
    </source>
</evidence>
<proteinExistence type="predicted"/>
<feature type="region of interest" description="Disordered" evidence="1">
    <location>
        <begin position="1"/>
        <end position="36"/>
    </location>
</feature>
<evidence type="ECO:0000313" key="3">
    <source>
        <dbReference type="Proteomes" id="UP001500034"/>
    </source>
</evidence>
<sequence length="76" mass="8397">MRWWTVSGRFPSLEHSTDPGTDSGMDPGTEHGTELGTGRVADERARTVRAGALRVLPWHTRPQCSADNYFVTLPNS</sequence>
<name>A0ABP7SF83_9ACTN</name>
<protein>
    <submittedName>
        <fullName evidence="2">Uncharacterized protein</fullName>
    </submittedName>
</protein>
<reference evidence="3" key="1">
    <citation type="journal article" date="2019" name="Int. J. Syst. Evol. Microbiol.">
        <title>The Global Catalogue of Microorganisms (GCM) 10K type strain sequencing project: providing services to taxonomists for standard genome sequencing and annotation.</title>
        <authorList>
            <consortium name="The Broad Institute Genomics Platform"/>
            <consortium name="The Broad Institute Genome Sequencing Center for Infectious Disease"/>
            <person name="Wu L."/>
            <person name="Ma J."/>
        </authorList>
    </citation>
    <scope>NUCLEOTIDE SEQUENCE [LARGE SCALE GENOMIC DNA]</scope>
    <source>
        <strain evidence="3">JCM 17027</strain>
    </source>
</reference>